<name>A0A7R8YW24_HERIL</name>
<gene>
    <name evidence="1" type="ORF">HERILL_LOCUS10161</name>
</gene>
<evidence type="ECO:0000313" key="1">
    <source>
        <dbReference type="EMBL" id="CAD7087453.1"/>
    </source>
</evidence>
<keyword evidence="2" id="KW-1185">Reference proteome</keyword>
<sequence length="126" mass="14918">MEMKNRMKRFSAFMLHVQILTNLLKPVKVNHQGRLVEDFRLNEHRIRIQEIIGSLKNTNAEEIKKTKEVWGGGDGNYKKRMVEYKLQTRTKFSLEVTTECRNMSLNIIRVLWHGINLPNYNINTAF</sequence>
<protein>
    <submittedName>
        <fullName evidence="1">Uncharacterized protein</fullName>
    </submittedName>
</protein>
<evidence type="ECO:0000313" key="2">
    <source>
        <dbReference type="Proteomes" id="UP000594454"/>
    </source>
</evidence>
<dbReference type="InParanoid" id="A0A7R8YW24"/>
<proteinExistence type="predicted"/>
<dbReference type="EMBL" id="LR899012">
    <property type="protein sequence ID" value="CAD7087453.1"/>
    <property type="molecule type" value="Genomic_DNA"/>
</dbReference>
<organism evidence="1 2">
    <name type="scientific">Hermetia illucens</name>
    <name type="common">Black soldier fly</name>
    <dbReference type="NCBI Taxonomy" id="343691"/>
    <lineage>
        <taxon>Eukaryota</taxon>
        <taxon>Metazoa</taxon>
        <taxon>Ecdysozoa</taxon>
        <taxon>Arthropoda</taxon>
        <taxon>Hexapoda</taxon>
        <taxon>Insecta</taxon>
        <taxon>Pterygota</taxon>
        <taxon>Neoptera</taxon>
        <taxon>Endopterygota</taxon>
        <taxon>Diptera</taxon>
        <taxon>Brachycera</taxon>
        <taxon>Stratiomyomorpha</taxon>
        <taxon>Stratiomyidae</taxon>
        <taxon>Hermetiinae</taxon>
        <taxon>Hermetia</taxon>
    </lineage>
</organism>
<accession>A0A7R8YW24</accession>
<dbReference type="Proteomes" id="UP000594454">
    <property type="component" value="Chromosome 4"/>
</dbReference>
<reference evidence="1 2" key="1">
    <citation type="submission" date="2020-11" db="EMBL/GenBank/DDBJ databases">
        <authorList>
            <person name="Wallbank WR R."/>
            <person name="Pardo Diaz C."/>
            <person name="Kozak K."/>
            <person name="Martin S."/>
            <person name="Jiggins C."/>
            <person name="Moest M."/>
            <person name="Warren A I."/>
            <person name="Generalovic N T."/>
            <person name="Byers J.R.P. K."/>
            <person name="Montejo-Kovacevich G."/>
            <person name="Yen C E."/>
        </authorList>
    </citation>
    <scope>NUCLEOTIDE SEQUENCE [LARGE SCALE GENOMIC DNA]</scope>
</reference>
<dbReference type="AlphaFoldDB" id="A0A7R8YW24"/>